<dbReference type="InterPro" id="IPR050832">
    <property type="entry name" value="Bact_Acetyltransf"/>
</dbReference>
<comment type="caution">
    <text evidence="4">The sequence shown here is derived from an EMBL/GenBank/DDBJ whole genome shotgun (WGS) entry which is preliminary data.</text>
</comment>
<reference evidence="4 5" key="1">
    <citation type="submission" date="2015-02" db="EMBL/GenBank/DDBJ databases">
        <title>Draft genome sequences of ten Microbacterium spp. with emphasis on heavy metal contaminated environments.</title>
        <authorList>
            <person name="Corretto E."/>
        </authorList>
    </citation>
    <scope>NUCLEOTIDE SEQUENCE [LARGE SCALE GENOMIC DNA]</scope>
    <source>
        <strain evidence="4 5">BEL4b</strain>
    </source>
</reference>
<dbReference type="AlphaFoldDB" id="A0A0F0L9F3"/>
<dbReference type="OrthoDB" id="9790865at2"/>
<dbReference type="InterPro" id="IPR016181">
    <property type="entry name" value="Acyl_CoA_acyltransferase"/>
</dbReference>
<evidence type="ECO:0000313" key="5">
    <source>
        <dbReference type="Proteomes" id="UP000033640"/>
    </source>
</evidence>
<dbReference type="Gene3D" id="3.40.630.30">
    <property type="match status" value="1"/>
</dbReference>
<dbReference type="PANTHER" id="PTHR43877:SF1">
    <property type="entry name" value="ACETYLTRANSFERASE"/>
    <property type="match status" value="1"/>
</dbReference>
<dbReference type="PANTHER" id="PTHR43877">
    <property type="entry name" value="AMINOALKYLPHOSPHONATE N-ACETYLTRANSFERASE-RELATED-RELATED"/>
    <property type="match status" value="1"/>
</dbReference>
<accession>A0A0F0L9F3</accession>
<evidence type="ECO:0000313" key="4">
    <source>
        <dbReference type="EMBL" id="KJL28181.1"/>
    </source>
</evidence>
<evidence type="ECO:0000256" key="1">
    <source>
        <dbReference type="ARBA" id="ARBA00022679"/>
    </source>
</evidence>
<feature type="domain" description="N-acetyltransferase" evidence="3">
    <location>
        <begin position="5"/>
        <end position="164"/>
    </location>
</feature>
<keyword evidence="1 4" id="KW-0808">Transferase</keyword>
<name>A0A0F0L9F3_9MICO</name>
<dbReference type="PATRIC" id="fig|82380.11.peg.3280"/>
<dbReference type="EC" id="2.3.1.189" evidence="4"/>
<dbReference type="GO" id="GO:0035447">
    <property type="term" value="F:mycothiol synthase activity"/>
    <property type="evidence" value="ECO:0007669"/>
    <property type="project" value="UniProtKB-EC"/>
</dbReference>
<dbReference type="InterPro" id="IPR000182">
    <property type="entry name" value="GNAT_dom"/>
</dbReference>
<dbReference type="CDD" id="cd04301">
    <property type="entry name" value="NAT_SF"/>
    <property type="match status" value="1"/>
</dbReference>
<organism evidence="4 5">
    <name type="scientific">Microbacterium oxydans</name>
    <dbReference type="NCBI Taxonomy" id="82380"/>
    <lineage>
        <taxon>Bacteria</taxon>
        <taxon>Bacillati</taxon>
        <taxon>Actinomycetota</taxon>
        <taxon>Actinomycetes</taxon>
        <taxon>Micrococcales</taxon>
        <taxon>Microbacteriaceae</taxon>
        <taxon>Microbacterium</taxon>
    </lineage>
</organism>
<dbReference type="EMBL" id="JYIW01000026">
    <property type="protein sequence ID" value="KJL28181.1"/>
    <property type="molecule type" value="Genomic_DNA"/>
</dbReference>
<dbReference type="Proteomes" id="UP000033640">
    <property type="component" value="Unassembled WGS sequence"/>
</dbReference>
<dbReference type="RefSeq" id="WP_045280482.1">
    <property type="nucleotide sequence ID" value="NZ_CAKKLT010000001.1"/>
</dbReference>
<sequence length="164" mass="17839">MLTGFSTRAAAQSDAVFLGDMLVEAANWRAGGARPRHEVLTSAEHRRYIAGWKRSADDGLVAIDSEGIPIGAAWYRMLPQNDPGFGFVAVAVPELIVGVHPLWRARGVGRMLLRGVVQLAGERGHARIALSVERDNFARALYRSEGFTVSAQGPLRDTMVRSTI</sequence>
<dbReference type="SUPFAM" id="SSF55729">
    <property type="entry name" value="Acyl-CoA N-acyltransferases (Nat)"/>
    <property type="match status" value="1"/>
</dbReference>
<evidence type="ECO:0000259" key="3">
    <source>
        <dbReference type="PROSITE" id="PS51186"/>
    </source>
</evidence>
<evidence type="ECO:0000256" key="2">
    <source>
        <dbReference type="ARBA" id="ARBA00023315"/>
    </source>
</evidence>
<gene>
    <name evidence="4" type="primary">mshD_6</name>
    <name evidence="4" type="ORF">RS83_03250</name>
</gene>
<proteinExistence type="predicted"/>
<keyword evidence="2 4" id="KW-0012">Acyltransferase</keyword>
<protein>
    <submittedName>
        <fullName evidence="4">Mycothiol acetyltransferase</fullName>
        <ecNumber evidence="4">2.3.1.189</ecNumber>
    </submittedName>
</protein>
<dbReference type="PROSITE" id="PS51186">
    <property type="entry name" value="GNAT"/>
    <property type="match status" value="1"/>
</dbReference>
<dbReference type="Pfam" id="PF00583">
    <property type="entry name" value="Acetyltransf_1"/>
    <property type="match status" value="1"/>
</dbReference>